<gene>
    <name evidence="17" type="primary">murB</name>
    <name evidence="19" type="ORF">U2F25_20665</name>
</gene>
<dbReference type="InterPro" id="IPR003170">
    <property type="entry name" value="MurB"/>
</dbReference>
<dbReference type="SUPFAM" id="SSF56194">
    <property type="entry name" value="Uridine diphospho-N-Acetylenolpyruvylglucosamine reductase, MurB, C-terminal domain"/>
    <property type="match status" value="1"/>
</dbReference>
<feature type="active site" description="Proton donor" evidence="17">
    <location>
        <position position="234"/>
    </location>
</feature>
<dbReference type="HAMAP" id="MF_00037">
    <property type="entry name" value="MurB"/>
    <property type="match status" value="1"/>
</dbReference>
<dbReference type="InterPro" id="IPR016166">
    <property type="entry name" value="FAD-bd_PCMH"/>
</dbReference>
<evidence type="ECO:0000256" key="6">
    <source>
        <dbReference type="ARBA" id="ARBA00022490"/>
    </source>
</evidence>
<dbReference type="Gene3D" id="3.30.43.10">
    <property type="entry name" value="Uridine Diphospho-n-acetylenolpyruvylglucosamine Reductase, domain 2"/>
    <property type="match status" value="1"/>
</dbReference>
<comment type="subcellular location">
    <subcellularLocation>
        <location evidence="3 17">Cytoplasm</location>
    </subcellularLocation>
</comment>
<comment type="function">
    <text evidence="2 17">Cell wall formation.</text>
</comment>
<evidence type="ECO:0000259" key="18">
    <source>
        <dbReference type="PROSITE" id="PS51387"/>
    </source>
</evidence>
<evidence type="ECO:0000256" key="17">
    <source>
        <dbReference type="HAMAP-Rule" id="MF_00037"/>
    </source>
</evidence>
<evidence type="ECO:0000256" key="5">
    <source>
        <dbReference type="ARBA" id="ARBA00010485"/>
    </source>
</evidence>
<accession>A0ABU5JGT3</accession>
<evidence type="ECO:0000256" key="4">
    <source>
        <dbReference type="ARBA" id="ARBA00004752"/>
    </source>
</evidence>
<comment type="caution">
    <text evidence="19">The sequence shown here is derived from an EMBL/GenBank/DDBJ whole genome shotgun (WGS) entry which is preliminary data.</text>
</comment>
<evidence type="ECO:0000256" key="9">
    <source>
        <dbReference type="ARBA" id="ARBA00022827"/>
    </source>
</evidence>
<dbReference type="GO" id="GO:0008762">
    <property type="term" value="F:UDP-N-acetylmuramate dehydrogenase activity"/>
    <property type="evidence" value="ECO:0007669"/>
    <property type="project" value="UniProtKB-EC"/>
</dbReference>
<dbReference type="PANTHER" id="PTHR21071">
    <property type="entry name" value="UDP-N-ACETYLENOLPYRUVOYLGLUCOSAMINE REDUCTASE"/>
    <property type="match status" value="1"/>
</dbReference>
<evidence type="ECO:0000256" key="13">
    <source>
        <dbReference type="ARBA" id="ARBA00023002"/>
    </source>
</evidence>
<evidence type="ECO:0000256" key="8">
    <source>
        <dbReference type="ARBA" id="ARBA00022630"/>
    </source>
</evidence>
<dbReference type="EMBL" id="JAXOTQ010000026">
    <property type="protein sequence ID" value="MDZ5491842.1"/>
    <property type="molecule type" value="Genomic_DNA"/>
</dbReference>
<dbReference type="Pfam" id="PF02873">
    <property type="entry name" value="MurB_C"/>
    <property type="match status" value="1"/>
</dbReference>
<evidence type="ECO:0000256" key="14">
    <source>
        <dbReference type="ARBA" id="ARBA00023306"/>
    </source>
</evidence>
<dbReference type="EC" id="1.3.1.98" evidence="17"/>
<dbReference type="Pfam" id="PF01565">
    <property type="entry name" value="FAD_binding_4"/>
    <property type="match status" value="1"/>
</dbReference>
<name>A0ABU5JGT3_9ACTN</name>
<keyword evidence="20" id="KW-1185">Reference proteome</keyword>
<dbReference type="InterPro" id="IPR011601">
    <property type="entry name" value="MurB_C"/>
</dbReference>
<evidence type="ECO:0000256" key="15">
    <source>
        <dbReference type="ARBA" id="ARBA00023316"/>
    </source>
</evidence>
<keyword evidence="14 17" id="KW-0131">Cell cycle</keyword>
<protein>
    <recommendedName>
        <fullName evidence="17">UDP-N-acetylenolpyruvoylglucosamine reductase</fullName>
        <ecNumber evidence="17">1.3.1.98</ecNumber>
    </recommendedName>
    <alternativeName>
        <fullName evidence="17">UDP-N-acetylmuramate dehydrogenase</fullName>
    </alternativeName>
</protein>
<dbReference type="PANTHER" id="PTHR21071:SF4">
    <property type="entry name" value="UDP-N-ACETYLENOLPYRUVOYLGLUCOSAMINE REDUCTASE"/>
    <property type="match status" value="1"/>
</dbReference>
<dbReference type="InterPro" id="IPR036318">
    <property type="entry name" value="FAD-bd_PCMH-like_sf"/>
</dbReference>
<comment type="cofactor">
    <cofactor evidence="1 17">
        <name>FAD</name>
        <dbReference type="ChEBI" id="CHEBI:57692"/>
    </cofactor>
</comment>
<feature type="domain" description="FAD-binding PCMH-type" evidence="18">
    <location>
        <begin position="13"/>
        <end position="179"/>
    </location>
</feature>
<keyword evidence="11 17" id="KW-0133">Cell shape</keyword>
<dbReference type="InterPro" id="IPR006094">
    <property type="entry name" value="Oxid_FAD_bind_N"/>
</dbReference>
<comment type="similarity">
    <text evidence="5 17">Belongs to the MurB family.</text>
</comment>
<evidence type="ECO:0000256" key="11">
    <source>
        <dbReference type="ARBA" id="ARBA00022960"/>
    </source>
</evidence>
<evidence type="ECO:0000256" key="16">
    <source>
        <dbReference type="ARBA" id="ARBA00048914"/>
    </source>
</evidence>
<feature type="active site" evidence="17">
    <location>
        <position position="329"/>
    </location>
</feature>
<evidence type="ECO:0000256" key="12">
    <source>
        <dbReference type="ARBA" id="ARBA00022984"/>
    </source>
</evidence>
<dbReference type="InterPro" id="IPR036635">
    <property type="entry name" value="MurB_C_sf"/>
</dbReference>
<comment type="pathway">
    <text evidence="4 17">Cell wall biogenesis; peptidoglycan biosynthesis.</text>
</comment>
<keyword evidence="15 17" id="KW-0961">Cell wall biogenesis/degradation</keyword>
<evidence type="ECO:0000256" key="3">
    <source>
        <dbReference type="ARBA" id="ARBA00004496"/>
    </source>
</evidence>
<dbReference type="Gene3D" id="3.30.465.10">
    <property type="match status" value="1"/>
</dbReference>
<dbReference type="NCBIfam" id="TIGR00179">
    <property type="entry name" value="murB"/>
    <property type="match status" value="1"/>
</dbReference>
<organism evidence="19 20">
    <name type="scientific">Micromonospora sicca</name>
    <dbReference type="NCBI Taxonomy" id="2202420"/>
    <lineage>
        <taxon>Bacteria</taxon>
        <taxon>Bacillati</taxon>
        <taxon>Actinomycetota</taxon>
        <taxon>Actinomycetes</taxon>
        <taxon>Micromonosporales</taxon>
        <taxon>Micromonosporaceae</taxon>
        <taxon>Micromonospora</taxon>
    </lineage>
</organism>
<sequence>MTTTFADLTTMRVGGPIGRLHVPETTPEALELLLQTTAVGDPLLVMGGGSNLVVGDIGWDGTVIKMASSEFDIDRELVTAAAGVDWDHLVKATLDEGLAGLEALSGIPGLVGGTPVQNVGAFGTVTSDVLESLSVYDRQTGRLERWTPDRCGFGSHRQSVFKHSDRWVVVDVTYRLRRSNQSRPIEYVELAARLGIEVGGTAAPTDVREAVLALRHGRGMVLDPQDHDTWSVGSFFINPVLAEVPDRARECPRYPDVKGTKLPAAWLIEHAGFPRGYGHEWGNGTVALSSRHTLAVTNRGGATTSEIMKFAAHIREGVEARFGIRLGPECDLVNCSF</sequence>
<keyword evidence="13 17" id="KW-0560">Oxidoreductase</keyword>
<dbReference type="RefSeq" id="WP_322441708.1">
    <property type="nucleotide sequence ID" value="NZ_JAXOTQ010000026.1"/>
</dbReference>
<dbReference type="InterPro" id="IPR016167">
    <property type="entry name" value="FAD-bd_PCMH_sub1"/>
</dbReference>
<dbReference type="NCBIfam" id="NF010478">
    <property type="entry name" value="PRK13903.1"/>
    <property type="match status" value="1"/>
</dbReference>
<proteinExistence type="inferred from homology"/>
<keyword evidence="9 17" id="KW-0274">FAD</keyword>
<evidence type="ECO:0000256" key="10">
    <source>
        <dbReference type="ARBA" id="ARBA00022857"/>
    </source>
</evidence>
<evidence type="ECO:0000313" key="20">
    <source>
        <dbReference type="Proteomes" id="UP001290101"/>
    </source>
</evidence>
<dbReference type="Gene3D" id="3.90.78.10">
    <property type="entry name" value="UDP-N-acetylenolpyruvoylglucosamine reductase, C-terminal domain"/>
    <property type="match status" value="1"/>
</dbReference>
<evidence type="ECO:0000256" key="7">
    <source>
        <dbReference type="ARBA" id="ARBA00022618"/>
    </source>
</evidence>
<reference evidence="19 20" key="1">
    <citation type="submission" date="2023-12" db="EMBL/GenBank/DDBJ databases">
        <title>Micromonospora sp. nov., isolated from Atacama Desert.</title>
        <authorList>
            <person name="Carro L."/>
            <person name="Golinska P."/>
            <person name="Klenk H.-P."/>
            <person name="Goodfellow M."/>
        </authorList>
    </citation>
    <scope>NUCLEOTIDE SEQUENCE [LARGE SCALE GENOMIC DNA]</scope>
    <source>
        <strain evidence="19 20">4G53</strain>
    </source>
</reference>
<keyword evidence="8 17" id="KW-0285">Flavoprotein</keyword>
<keyword evidence="6 17" id="KW-0963">Cytoplasm</keyword>
<dbReference type="PROSITE" id="PS51387">
    <property type="entry name" value="FAD_PCMH"/>
    <property type="match status" value="1"/>
</dbReference>
<keyword evidence="12 17" id="KW-0573">Peptidoglycan synthesis</keyword>
<evidence type="ECO:0000313" key="19">
    <source>
        <dbReference type="EMBL" id="MDZ5491842.1"/>
    </source>
</evidence>
<dbReference type="SUPFAM" id="SSF56176">
    <property type="entry name" value="FAD-binding/transporter-associated domain-like"/>
    <property type="match status" value="1"/>
</dbReference>
<dbReference type="InterPro" id="IPR016169">
    <property type="entry name" value="FAD-bd_PCMH_sub2"/>
</dbReference>
<keyword evidence="7 17" id="KW-0132">Cell division</keyword>
<comment type="catalytic activity">
    <reaction evidence="16 17">
        <text>UDP-N-acetyl-alpha-D-muramate + NADP(+) = UDP-N-acetyl-3-O-(1-carboxyvinyl)-alpha-D-glucosamine + NADPH + H(+)</text>
        <dbReference type="Rhea" id="RHEA:12248"/>
        <dbReference type="ChEBI" id="CHEBI:15378"/>
        <dbReference type="ChEBI" id="CHEBI:57783"/>
        <dbReference type="ChEBI" id="CHEBI:58349"/>
        <dbReference type="ChEBI" id="CHEBI:68483"/>
        <dbReference type="ChEBI" id="CHEBI:70757"/>
        <dbReference type="EC" id="1.3.1.98"/>
    </reaction>
</comment>
<comment type="caution">
    <text evidence="17">Lacks conserved residue(s) required for the propagation of feature annotation.</text>
</comment>
<keyword evidence="10 17" id="KW-0521">NADP</keyword>
<evidence type="ECO:0000256" key="2">
    <source>
        <dbReference type="ARBA" id="ARBA00003921"/>
    </source>
</evidence>
<evidence type="ECO:0000256" key="1">
    <source>
        <dbReference type="ARBA" id="ARBA00001974"/>
    </source>
</evidence>
<dbReference type="Proteomes" id="UP001290101">
    <property type="component" value="Unassembled WGS sequence"/>
</dbReference>